<dbReference type="AlphaFoldDB" id="A5N4X5"/>
<evidence type="ECO:0000313" key="5">
    <source>
        <dbReference type="Proteomes" id="UP000002411"/>
    </source>
</evidence>
<evidence type="ECO:0000256" key="1">
    <source>
        <dbReference type="ARBA" id="ARBA00022628"/>
    </source>
</evidence>
<dbReference type="InterPro" id="IPR006396">
    <property type="entry name" value="Glu_mut_E"/>
</dbReference>
<dbReference type="Proteomes" id="UP000002411">
    <property type="component" value="Chromosome"/>
</dbReference>
<protein>
    <submittedName>
        <fullName evidence="4">MutE</fullName>
        <ecNumber evidence="4">5.4.99.1</ecNumber>
    </submittedName>
</protein>
<dbReference type="EMBL" id="CP000673">
    <property type="protein sequence ID" value="EDK32356.1"/>
    <property type="molecule type" value="Genomic_DNA"/>
</dbReference>
<dbReference type="STRING" id="431943.CKL_0302"/>
<organism evidence="4 5">
    <name type="scientific">Clostridium kluyveri (strain ATCC 8527 / DSM 555 / NBRC 12016 / NCIMB 10680 / K1)</name>
    <dbReference type="NCBI Taxonomy" id="431943"/>
    <lineage>
        <taxon>Bacteria</taxon>
        <taxon>Bacillati</taxon>
        <taxon>Bacillota</taxon>
        <taxon>Clostridia</taxon>
        <taxon>Eubacteriales</taxon>
        <taxon>Clostridiaceae</taxon>
        <taxon>Clostridium</taxon>
    </lineage>
</organism>
<accession>A5N4X5</accession>
<dbReference type="SUPFAM" id="SSF51703">
    <property type="entry name" value="Cobalamin (vitamin B12)-dependent enzymes"/>
    <property type="match status" value="1"/>
</dbReference>
<gene>
    <name evidence="4" type="primary">mutE</name>
    <name evidence="4" type="ordered locus">CKL_0302</name>
</gene>
<dbReference type="Pfam" id="PF06368">
    <property type="entry name" value="Met_asp_mut_E"/>
    <property type="match status" value="1"/>
</dbReference>
<dbReference type="GO" id="GO:0050097">
    <property type="term" value="F:methylaspartate mutase activity"/>
    <property type="evidence" value="ECO:0007669"/>
    <property type="project" value="UniProtKB-EC"/>
</dbReference>
<name>A5N4X5_CLOK5</name>
<dbReference type="HOGENOM" id="CLU_029922_0_0_9"/>
<dbReference type="Gene3D" id="3.90.970.10">
    <property type="match status" value="1"/>
</dbReference>
<dbReference type="RefSeq" id="WP_011988871.1">
    <property type="nucleotide sequence ID" value="NC_009706.1"/>
</dbReference>
<dbReference type="PIRSF" id="PIRSF001495">
    <property type="entry name" value="Met_asp_mut_epsi"/>
    <property type="match status" value="1"/>
</dbReference>
<keyword evidence="3" id="KW-0170">Cobalt</keyword>
<evidence type="ECO:0000256" key="2">
    <source>
        <dbReference type="ARBA" id="ARBA00023235"/>
    </source>
</evidence>
<keyword evidence="1" id="KW-0846">Cobalamin</keyword>
<dbReference type="InterPro" id="IPR014714">
    <property type="entry name" value="Glu_mut_E_C_dom_sf"/>
</dbReference>
<evidence type="ECO:0000256" key="3">
    <source>
        <dbReference type="ARBA" id="ARBA00023285"/>
    </source>
</evidence>
<dbReference type="KEGG" id="ckl:CKL_0302"/>
<dbReference type="NCBIfam" id="TIGR01503">
    <property type="entry name" value="MthylAspMut_E"/>
    <property type="match status" value="1"/>
</dbReference>
<keyword evidence="2 4" id="KW-0413">Isomerase</keyword>
<dbReference type="GO" id="GO:0031419">
    <property type="term" value="F:cobalamin binding"/>
    <property type="evidence" value="ECO:0007669"/>
    <property type="project" value="UniProtKB-KW"/>
</dbReference>
<dbReference type="GO" id="GO:0019670">
    <property type="term" value="P:anaerobic L-glutamate catabolic process"/>
    <property type="evidence" value="ECO:0007669"/>
    <property type="project" value="InterPro"/>
</dbReference>
<dbReference type="Gene3D" id="3.20.20.240">
    <property type="entry name" value="Methylmalonyl-CoA mutase"/>
    <property type="match status" value="1"/>
</dbReference>
<proteinExistence type="predicted"/>
<reference evidence="4 5" key="1">
    <citation type="journal article" date="2008" name="Proc. Natl. Acad. Sci. U.S.A.">
        <title>The genome of Clostridium kluyveri, a strict anaerobe with unique metabolic features.</title>
        <authorList>
            <person name="Seedorf H."/>
            <person name="Fricke W.F."/>
            <person name="Veith B."/>
            <person name="Brueggemann H."/>
            <person name="Liesegang H."/>
            <person name="Strittmatter A."/>
            <person name="Miethke M."/>
            <person name="Buckel W."/>
            <person name="Hinderberger J."/>
            <person name="Li F."/>
            <person name="Hagemeier C."/>
            <person name="Thauer R.K."/>
            <person name="Gottschalk G."/>
        </authorList>
    </citation>
    <scope>NUCLEOTIDE SEQUENCE [LARGE SCALE GENOMIC DNA]</scope>
    <source>
        <strain evidence="5">ATCC 8527 / DSM 555 / NCIMB 10680</strain>
    </source>
</reference>
<keyword evidence="5" id="KW-1185">Reference proteome</keyword>
<dbReference type="EC" id="5.4.99.1" evidence="4"/>
<sequence length="430" mass="47811">MKLKNEKWPEEYFFKTRNKILNYDIKGAVDYLRKVPDYKNFSKRLIAAKEDFITLIQPGMANIPEERLGLLKYLQDEGKPDLLLVSMYNSVAQNENNSSSNLKYFIEECREICESVDLPIQGTYNTFDCKLLAEIICLCGFTSSQGGAISHNILNATNIPIEKSILDWQYCDRLVGFYEEQGISINKETFGVANYNALIPPSISNAVSIIEGLLAAEQGVKNITVGITQGGNLIQDIASIKALEEQIGEYMKDYGYKDVYITTSFHQSMLKSSEDKGKNFGTTSVGTVTAVLAGATKVVIKTSKLTKEVNSAIIRAAKMPVDILGGQRLAMSKELETEVVIIKAEVKCILDKVLELGRGDLAVGVVEAFENGVIDIPVASERYSKDGGMTSARDNTGAIRYMRFGNIPFTQELKNFNKRKMEGKNIKNKF</sequence>
<dbReference type="InterPro" id="IPR016176">
    <property type="entry name" value="Cbl-dep_enz_cat"/>
</dbReference>
<evidence type="ECO:0000313" key="4">
    <source>
        <dbReference type="EMBL" id="EDK32356.1"/>
    </source>
</evidence>
<dbReference type="eggNOG" id="COG4865">
    <property type="taxonomic scope" value="Bacteria"/>
</dbReference>